<comment type="caution">
    <text evidence="1">The sequence shown here is derived from an EMBL/GenBank/DDBJ whole genome shotgun (WGS) entry which is preliminary data.</text>
</comment>
<accession>A0ABP0FHN0</accession>
<dbReference type="Proteomes" id="UP001642483">
    <property type="component" value="Unassembled WGS sequence"/>
</dbReference>
<name>A0ABP0FHN0_CLALP</name>
<evidence type="ECO:0000313" key="2">
    <source>
        <dbReference type="Proteomes" id="UP001642483"/>
    </source>
</evidence>
<dbReference type="EMBL" id="CAWYQH010000057">
    <property type="protein sequence ID" value="CAK8679182.1"/>
    <property type="molecule type" value="Genomic_DNA"/>
</dbReference>
<proteinExistence type="predicted"/>
<keyword evidence="2" id="KW-1185">Reference proteome</keyword>
<organism evidence="1 2">
    <name type="scientific">Clavelina lepadiformis</name>
    <name type="common">Light-bulb sea squirt</name>
    <name type="synonym">Ascidia lepadiformis</name>
    <dbReference type="NCBI Taxonomy" id="159417"/>
    <lineage>
        <taxon>Eukaryota</taxon>
        <taxon>Metazoa</taxon>
        <taxon>Chordata</taxon>
        <taxon>Tunicata</taxon>
        <taxon>Ascidiacea</taxon>
        <taxon>Aplousobranchia</taxon>
        <taxon>Clavelinidae</taxon>
        <taxon>Clavelina</taxon>
    </lineage>
</organism>
<protein>
    <submittedName>
        <fullName evidence="1">Uncharacterized protein</fullName>
    </submittedName>
</protein>
<gene>
    <name evidence="1" type="ORF">CVLEPA_LOCUS9440</name>
</gene>
<sequence>MHSDILDVAPFNGYQEAWLPNDVDIVDEQVTYDPDDANYFNYYPEQAPVKALVKTSGAFISTTVNTNSTTAKKPGSFCRIRRASATERSGNVSGNSRCSALPRQPGFQIMEILWKGRSGMIQMMVPTTSTLTQNNHSKFEI</sequence>
<evidence type="ECO:0000313" key="1">
    <source>
        <dbReference type="EMBL" id="CAK8679182.1"/>
    </source>
</evidence>
<reference evidence="1 2" key="1">
    <citation type="submission" date="2024-02" db="EMBL/GenBank/DDBJ databases">
        <authorList>
            <person name="Daric V."/>
            <person name="Darras S."/>
        </authorList>
    </citation>
    <scope>NUCLEOTIDE SEQUENCE [LARGE SCALE GENOMIC DNA]</scope>
</reference>